<dbReference type="EMBL" id="WXYQ01000004">
    <property type="protein sequence ID" value="NBG94897.1"/>
    <property type="molecule type" value="Genomic_DNA"/>
</dbReference>
<organism evidence="3 4">
    <name type="scientific">Pyruvatibacter mobilis</name>
    <dbReference type="NCBI Taxonomy" id="1712261"/>
    <lineage>
        <taxon>Bacteria</taxon>
        <taxon>Pseudomonadati</taxon>
        <taxon>Pseudomonadota</taxon>
        <taxon>Alphaproteobacteria</taxon>
        <taxon>Hyphomicrobiales</taxon>
        <taxon>Parvibaculaceae</taxon>
        <taxon>Pyruvatibacter</taxon>
    </lineage>
</organism>
<dbReference type="Gene3D" id="2.60.450.10">
    <property type="entry name" value="Lipopolysaccharide (LPS) transport protein A like domain"/>
    <property type="match status" value="1"/>
</dbReference>
<proteinExistence type="predicted"/>
<dbReference type="RefSeq" id="WP_160586957.1">
    <property type="nucleotide sequence ID" value="NZ_CP051630.1"/>
</dbReference>
<dbReference type="Pfam" id="PF06835">
    <property type="entry name" value="LptC"/>
    <property type="match status" value="1"/>
</dbReference>
<evidence type="ECO:0000313" key="3">
    <source>
        <dbReference type="EMBL" id="NBG94897.1"/>
    </source>
</evidence>
<accession>A0A845Q8Z1</accession>
<dbReference type="OrthoDB" id="7873824at2"/>
<keyword evidence="2" id="KW-0472">Membrane</keyword>
<protein>
    <submittedName>
        <fullName evidence="3">LPS export ABC transporter periplasmic protein LptC</fullName>
    </submittedName>
</protein>
<dbReference type="InterPro" id="IPR010664">
    <property type="entry name" value="LipoPS_assembly_LptC-rel"/>
</dbReference>
<evidence type="ECO:0000313" key="4">
    <source>
        <dbReference type="Proteomes" id="UP000470384"/>
    </source>
</evidence>
<sequence>MSMSRTDAARRRAQPRNLRQANAARAQAYSRFVSAMKVGLAVTALGLIGALLFMSGTFDGPDELDITFSEVSSRTDDLRMVSPRISDVDEKGQPYTMNATSAVQDADNPALIHLENVEGDLVSESQTSWTAVTSNKGLLNTDEEWIDLEDNVQLFTDDGFRFQGKLVRVNLDTGDISSDQQVYAQGPEGTAEGGGLRVTESGDRVTLINGAKIVIFNAGGSSGEGLFGPTGK</sequence>
<keyword evidence="2" id="KW-1133">Transmembrane helix</keyword>
<dbReference type="NCBIfam" id="TIGR04409">
    <property type="entry name" value="LptC_YrbK"/>
    <property type="match status" value="1"/>
</dbReference>
<reference evidence="3 4" key="1">
    <citation type="journal article" date="2016" name="Int. J. Syst. Evol. Microbiol.">
        <title>Pyruvatibacter mobilis gen. nov., sp. nov., a marine bacterium from the culture broth of Picochlorum sp. 122.</title>
        <authorList>
            <person name="Wang G."/>
            <person name="Tang M."/>
            <person name="Wu H."/>
            <person name="Dai S."/>
            <person name="Li T."/>
            <person name="Chen C."/>
            <person name="He H."/>
            <person name="Fan J."/>
            <person name="Xiang W."/>
            <person name="Li X."/>
        </authorList>
    </citation>
    <scope>NUCLEOTIDE SEQUENCE [LARGE SCALE GENOMIC DNA]</scope>
    <source>
        <strain evidence="3 4">GYP-11</strain>
    </source>
</reference>
<evidence type="ECO:0000256" key="1">
    <source>
        <dbReference type="SAM" id="MobiDB-lite"/>
    </source>
</evidence>
<keyword evidence="2" id="KW-0812">Transmembrane</keyword>
<evidence type="ECO:0000256" key="2">
    <source>
        <dbReference type="SAM" id="Phobius"/>
    </source>
</evidence>
<dbReference type="Proteomes" id="UP000470384">
    <property type="component" value="Unassembled WGS sequence"/>
</dbReference>
<dbReference type="InterPro" id="IPR026265">
    <property type="entry name" value="LptC"/>
</dbReference>
<name>A0A845Q8Z1_9HYPH</name>
<gene>
    <name evidence="3" type="primary">lptC</name>
    <name evidence="3" type="ORF">GTQ45_04035</name>
</gene>
<feature type="region of interest" description="Disordered" evidence="1">
    <location>
        <begin position="1"/>
        <end position="21"/>
    </location>
</feature>
<dbReference type="GO" id="GO:0015221">
    <property type="term" value="F:lipopolysaccharide transmembrane transporter activity"/>
    <property type="evidence" value="ECO:0007669"/>
    <property type="project" value="InterPro"/>
</dbReference>
<keyword evidence="4" id="KW-1185">Reference proteome</keyword>
<dbReference type="GeneID" id="300655807"/>
<comment type="caution">
    <text evidence="3">The sequence shown here is derived from an EMBL/GenBank/DDBJ whole genome shotgun (WGS) entry which is preliminary data.</text>
</comment>
<dbReference type="AlphaFoldDB" id="A0A845Q8Z1"/>
<feature type="transmembrane region" description="Helical" evidence="2">
    <location>
        <begin position="38"/>
        <end position="58"/>
    </location>
</feature>
<dbReference type="GO" id="GO:0005886">
    <property type="term" value="C:plasma membrane"/>
    <property type="evidence" value="ECO:0007669"/>
    <property type="project" value="InterPro"/>
</dbReference>